<feature type="chain" id="PRO_5035218797" description="EGF-like domain-containing protein" evidence="1">
    <location>
        <begin position="31"/>
        <end position="408"/>
    </location>
</feature>
<organism evidence="3 4">
    <name type="scientific">Allacma fusca</name>
    <dbReference type="NCBI Taxonomy" id="39272"/>
    <lineage>
        <taxon>Eukaryota</taxon>
        <taxon>Metazoa</taxon>
        <taxon>Ecdysozoa</taxon>
        <taxon>Arthropoda</taxon>
        <taxon>Hexapoda</taxon>
        <taxon>Collembola</taxon>
        <taxon>Symphypleona</taxon>
        <taxon>Sminthuridae</taxon>
        <taxon>Allacma</taxon>
    </lineage>
</organism>
<dbReference type="PANTHER" id="PTHR39069:SF8">
    <property type="entry name" value="FI17111P1"/>
    <property type="match status" value="1"/>
</dbReference>
<reference evidence="3" key="1">
    <citation type="submission" date="2021-06" db="EMBL/GenBank/DDBJ databases">
        <authorList>
            <person name="Hodson N. C."/>
            <person name="Mongue J. A."/>
            <person name="Jaron S. K."/>
        </authorList>
    </citation>
    <scope>NUCLEOTIDE SEQUENCE</scope>
</reference>
<evidence type="ECO:0000313" key="4">
    <source>
        <dbReference type="Proteomes" id="UP000708208"/>
    </source>
</evidence>
<sequence length="408" mass="45138">MGQGKSKKSVVKAAVLLAIIFLLSTKFCWSETAEATLLTTQVWWVPLDAQGKYGDVCNETHTCDKLLHLACTNGLCMCLPNFYRNSNGQCLMQKKFDELCQSNFECFSDHGLVCWRGKCGCDPIHSVIQNGKCVGFPSGPCIEEDCDWNSQCMGKTCVCDPHYIFNDHDKRCKGRLGMRCTDATYCLDQFDCIDQRCTCRSNQVYDGSTGRCLSIVAESCYQDLDCVPNAECRSAGPHSDETLCQCKIGFVEHGPGFCRNGFGSSCLPLQIERTYLVEADSLLASKASDVHVSMESYYERPDNMVPISVVNHICDESRKLRCYSGKCGCNPESEIFDEKLGRCVGLAGTLCNSRDDSSESCVRNAKCAPFSILRMDGLGRCVCSSGYEIGPERRCIESNKVNTIDVKG</sequence>
<proteinExistence type="predicted"/>
<dbReference type="PANTHER" id="PTHR39069">
    <property type="entry name" value="ECDYSONE-INDUCIBLE GENE E1, ISOFORM A"/>
    <property type="match status" value="1"/>
</dbReference>
<evidence type="ECO:0000313" key="3">
    <source>
        <dbReference type="EMBL" id="CAG7719273.1"/>
    </source>
</evidence>
<evidence type="ECO:0000259" key="2">
    <source>
        <dbReference type="SMART" id="SM00181"/>
    </source>
</evidence>
<keyword evidence="1" id="KW-0732">Signal</keyword>
<dbReference type="EMBL" id="CAJVCH010060085">
    <property type="protein sequence ID" value="CAG7719273.1"/>
    <property type="molecule type" value="Genomic_DNA"/>
</dbReference>
<feature type="signal peptide" evidence="1">
    <location>
        <begin position="1"/>
        <end position="30"/>
    </location>
</feature>
<dbReference type="InterPro" id="IPR000742">
    <property type="entry name" value="EGF"/>
</dbReference>
<keyword evidence="4" id="KW-1185">Reference proteome</keyword>
<protein>
    <recommendedName>
        <fullName evidence="2">EGF-like domain-containing protein</fullName>
    </recommendedName>
</protein>
<comment type="caution">
    <text evidence="3">The sequence shown here is derived from an EMBL/GenBank/DDBJ whole genome shotgun (WGS) entry which is preliminary data.</text>
</comment>
<feature type="domain" description="EGF-like" evidence="2">
    <location>
        <begin position="140"/>
        <end position="173"/>
    </location>
</feature>
<evidence type="ECO:0000256" key="1">
    <source>
        <dbReference type="SAM" id="SignalP"/>
    </source>
</evidence>
<dbReference type="SMART" id="SM00181">
    <property type="entry name" value="EGF"/>
    <property type="match status" value="3"/>
</dbReference>
<gene>
    <name evidence="3" type="ORF">AFUS01_LOCUS8606</name>
</gene>
<dbReference type="Proteomes" id="UP000708208">
    <property type="component" value="Unassembled WGS sequence"/>
</dbReference>
<dbReference type="AlphaFoldDB" id="A0A8J2K427"/>
<feature type="domain" description="EGF-like" evidence="2">
    <location>
        <begin position="350"/>
        <end position="396"/>
    </location>
</feature>
<name>A0A8J2K427_9HEXA</name>
<accession>A0A8J2K427</accession>
<dbReference type="OrthoDB" id="409374at2759"/>
<feature type="domain" description="EGF-like" evidence="2">
    <location>
        <begin position="219"/>
        <end position="259"/>
    </location>
</feature>
<dbReference type="InterPro" id="IPR006149">
    <property type="entry name" value="EB_dom"/>
</dbReference>
<dbReference type="Pfam" id="PF01683">
    <property type="entry name" value="EB"/>
    <property type="match status" value="1"/>
</dbReference>